<sequence length="193" mass="21792">MTLHHLSFEHNSHSSLPDSADTIHSTDEPTHRLPAENERVIKNDEGLNNKLSQQLEHRDIQPESLESQDGIRIWVDMPEVGHDADKCGHPMVTRSMVGIVKPKVCIAAAVSDSLDEIEPVSFSLDEALKSEKWCKAMKEEYDALIKNQTLVLIPSEPKMKVIGCKWVYKLKFDTNGKIQRHKARLVAKGFSQT</sequence>
<dbReference type="InterPro" id="IPR013103">
    <property type="entry name" value="RVT_2"/>
</dbReference>
<comment type="caution">
    <text evidence="3">The sequence shown here is derived from an EMBL/GenBank/DDBJ whole genome shotgun (WGS) entry which is preliminary data.</text>
</comment>
<reference evidence="4" key="1">
    <citation type="submission" date="2024-07" db="EMBL/GenBank/DDBJ databases">
        <title>Two chromosome-level genome assemblies of Korean endemic species Abeliophyllum distichum and Forsythia ovata (Oleaceae).</title>
        <authorList>
            <person name="Jang H."/>
        </authorList>
    </citation>
    <scope>NUCLEOTIDE SEQUENCE [LARGE SCALE GENOMIC DNA]</scope>
</reference>
<evidence type="ECO:0000313" key="3">
    <source>
        <dbReference type="EMBL" id="KAL2526986.1"/>
    </source>
</evidence>
<dbReference type="Pfam" id="PF07727">
    <property type="entry name" value="RVT_2"/>
    <property type="match status" value="1"/>
</dbReference>
<accession>A0ABD1UPT1</accession>
<dbReference type="EMBL" id="JBFOLK010000003">
    <property type="protein sequence ID" value="KAL2526986.1"/>
    <property type="molecule type" value="Genomic_DNA"/>
</dbReference>
<evidence type="ECO:0000313" key="4">
    <source>
        <dbReference type="Proteomes" id="UP001604336"/>
    </source>
</evidence>
<keyword evidence="4" id="KW-1185">Reference proteome</keyword>
<dbReference type="AlphaFoldDB" id="A0ABD1UPT1"/>
<name>A0ABD1UPT1_9LAMI</name>
<organism evidence="3 4">
    <name type="scientific">Abeliophyllum distichum</name>
    <dbReference type="NCBI Taxonomy" id="126358"/>
    <lineage>
        <taxon>Eukaryota</taxon>
        <taxon>Viridiplantae</taxon>
        <taxon>Streptophyta</taxon>
        <taxon>Embryophyta</taxon>
        <taxon>Tracheophyta</taxon>
        <taxon>Spermatophyta</taxon>
        <taxon>Magnoliopsida</taxon>
        <taxon>eudicotyledons</taxon>
        <taxon>Gunneridae</taxon>
        <taxon>Pentapetalae</taxon>
        <taxon>asterids</taxon>
        <taxon>lamiids</taxon>
        <taxon>Lamiales</taxon>
        <taxon>Oleaceae</taxon>
        <taxon>Forsythieae</taxon>
        <taxon>Abeliophyllum</taxon>
    </lineage>
</organism>
<protein>
    <submittedName>
        <fullName evidence="3">Mitochondrial protein</fullName>
    </submittedName>
</protein>
<evidence type="ECO:0000256" key="1">
    <source>
        <dbReference type="SAM" id="MobiDB-lite"/>
    </source>
</evidence>
<evidence type="ECO:0000259" key="2">
    <source>
        <dbReference type="Pfam" id="PF07727"/>
    </source>
</evidence>
<feature type="compositionally biased region" description="Basic and acidic residues" evidence="1">
    <location>
        <begin position="1"/>
        <end position="12"/>
    </location>
</feature>
<dbReference type="Proteomes" id="UP001604336">
    <property type="component" value="Unassembled WGS sequence"/>
</dbReference>
<feature type="domain" description="Reverse transcriptase Ty1/copia-type" evidence="2">
    <location>
        <begin position="149"/>
        <end position="192"/>
    </location>
</feature>
<proteinExistence type="predicted"/>
<feature type="compositionally biased region" description="Basic and acidic residues" evidence="1">
    <location>
        <begin position="24"/>
        <end position="40"/>
    </location>
</feature>
<feature type="region of interest" description="Disordered" evidence="1">
    <location>
        <begin position="1"/>
        <end position="40"/>
    </location>
</feature>
<gene>
    <name evidence="3" type="ORF">Adt_12040</name>
</gene>